<feature type="region of interest" description="Disordered" evidence="1">
    <location>
        <begin position="1563"/>
        <end position="1582"/>
    </location>
</feature>
<dbReference type="RefSeq" id="XP_067919847.1">
    <property type="nucleotide sequence ID" value="XM_068068179.1"/>
</dbReference>
<feature type="compositionally biased region" description="Polar residues" evidence="1">
    <location>
        <begin position="478"/>
        <end position="493"/>
    </location>
</feature>
<proteinExistence type="predicted"/>
<organism evidence="2 3">
    <name type="scientific">Cystoisospora suis</name>
    <dbReference type="NCBI Taxonomy" id="483139"/>
    <lineage>
        <taxon>Eukaryota</taxon>
        <taxon>Sar</taxon>
        <taxon>Alveolata</taxon>
        <taxon>Apicomplexa</taxon>
        <taxon>Conoidasida</taxon>
        <taxon>Coccidia</taxon>
        <taxon>Eucoccidiorida</taxon>
        <taxon>Eimeriorina</taxon>
        <taxon>Sarcocystidae</taxon>
        <taxon>Cystoisospora</taxon>
    </lineage>
</organism>
<feature type="compositionally biased region" description="Polar residues" evidence="1">
    <location>
        <begin position="1421"/>
        <end position="1434"/>
    </location>
</feature>
<evidence type="ECO:0000313" key="3">
    <source>
        <dbReference type="Proteomes" id="UP000221165"/>
    </source>
</evidence>
<feature type="compositionally biased region" description="Polar residues" evidence="1">
    <location>
        <begin position="2131"/>
        <end position="2145"/>
    </location>
</feature>
<feature type="compositionally biased region" description="Low complexity" evidence="1">
    <location>
        <begin position="749"/>
        <end position="771"/>
    </location>
</feature>
<keyword evidence="3" id="KW-1185">Reference proteome</keyword>
<feature type="compositionally biased region" description="Polar residues" evidence="1">
    <location>
        <begin position="596"/>
        <end position="607"/>
    </location>
</feature>
<feature type="region of interest" description="Disordered" evidence="1">
    <location>
        <begin position="1518"/>
        <end position="1540"/>
    </location>
</feature>
<feature type="region of interest" description="Disordered" evidence="1">
    <location>
        <begin position="1323"/>
        <end position="1473"/>
    </location>
</feature>
<feature type="region of interest" description="Disordered" evidence="1">
    <location>
        <begin position="89"/>
        <end position="127"/>
    </location>
</feature>
<evidence type="ECO:0000313" key="2">
    <source>
        <dbReference type="EMBL" id="PHJ18137.1"/>
    </source>
</evidence>
<dbReference type="VEuPathDB" id="ToxoDB:CSUI_008040"/>
<feature type="compositionally biased region" description="Polar residues" evidence="1">
    <location>
        <begin position="908"/>
        <end position="927"/>
    </location>
</feature>
<feature type="region of interest" description="Disordered" evidence="1">
    <location>
        <begin position="459"/>
        <end position="513"/>
    </location>
</feature>
<feature type="compositionally biased region" description="Low complexity" evidence="1">
    <location>
        <begin position="955"/>
        <end position="970"/>
    </location>
</feature>
<protein>
    <submittedName>
        <fullName evidence="2">Uncharacterized protein</fullName>
    </submittedName>
</protein>
<feature type="compositionally biased region" description="Low complexity" evidence="1">
    <location>
        <begin position="2052"/>
        <end position="2063"/>
    </location>
</feature>
<feature type="compositionally biased region" description="Polar residues" evidence="1">
    <location>
        <begin position="114"/>
        <end position="127"/>
    </location>
</feature>
<feature type="compositionally biased region" description="Polar residues" evidence="1">
    <location>
        <begin position="1844"/>
        <end position="1854"/>
    </location>
</feature>
<comment type="caution">
    <text evidence="2">The sequence shown here is derived from an EMBL/GenBank/DDBJ whole genome shotgun (WGS) entry which is preliminary data.</text>
</comment>
<feature type="region of interest" description="Disordered" evidence="1">
    <location>
        <begin position="1667"/>
        <end position="1690"/>
    </location>
</feature>
<feature type="region of interest" description="Disordered" evidence="1">
    <location>
        <begin position="2274"/>
        <end position="2301"/>
    </location>
</feature>
<feature type="region of interest" description="Disordered" evidence="1">
    <location>
        <begin position="1721"/>
        <end position="1742"/>
    </location>
</feature>
<evidence type="ECO:0000256" key="1">
    <source>
        <dbReference type="SAM" id="MobiDB-lite"/>
    </source>
</evidence>
<feature type="region of interest" description="Disordered" evidence="1">
    <location>
        <begin position="2184"/>
        <end position="2240"/>
    </location>
</feature>
<feature type="compositionally biased region" description="Basic and acidic residues" evidence="1">
    <location>
        <begin position="1357"/>
        <end position="1390"/>
    </location>
</feature>
<feature type="compositionally biased region" description="Gly residues" evidence="1">
    <location>
        <begin position="2023"/>
        <end position="2035"/>
    </location>
</feature>
<feature type="region of interest" description="Disordered" evidence="1">
    <location>
        <begin position="531"/>
        <end position="552"/>
    </location>
</feature>
<feature type="compositionally biased region" description="Polar residues" evidence="1">
    <location>
        <begin position="803"/>
        <end position="825"/>
    </location>
</feature>
<feature type="compositionally biased region" description="Polar residues" evidence="1">
    <location>
        <begin position="729"/>
        <end position="748"/>
    </location>
</feature>
<feature type="compositionally biased region" description="Polar residues" evidence="1">
    <location>
        <begin position="971"/>
        <end position="986"/>
    </location>
</feature>
<feature type="compositionally biased region" description="Low complexity" evidence="1">
    <location>
        <begin position="1435"/>
        <end position="1471"/>
    </location>
</feature>
<feature type="compositionally biased region" description="Polar residues" evidence="1">
    <location>
        <begin position="836"/>
        <end position="846"/>
    </location>
</feature>
<feature type="region of interest" description="Disordered" evidence="1">
    <location>
        <begin position="1833"/>
        <end position="1858"/>
    </location>
</feature>
<feature type="compositionally biased region" description="Basic and acidic residues" evidence="1">
    <location>
        <begin position="1518"/>
        <end position="1530"/>
    </location>
</feature>
<feature type="region of interest" description="Disordered" evidence="1">
    <location>
        <begin position="658"/>
        <end position="708"/>
    </location>
</feature>
<accession>A0A2C6KKQ5</accession>
<feature type="compositionally biased region" description="Polar residues" evidence="1">
    <location>
        <begin position="779"/>
        <end position="796"/>
    </location>
</feature>
<gene>
    <name evidence="2" type="ORF">CSUI_008040</name>
</gene>
<feature type="region of interest" description="Disordered" evidence="1">
    <location>
        <begin position="1163"/>
        <end position="1265"/>
    </location>
</feature>
<feature type="compositionally biased region" description="Polar residues" evidence="1">
    <location>
        <begin position="1212"/>
        <end position="1228"/>
    </location>
</feature>
<feature type="compositionally biased region" description="Basic residues" evidence="1">
    <location>
        <begin position="1063"/>
        <end position="1074"/>
    </location>
</feature>
<feature type="region of interest" description="Disordered" evidence="1">
    <location>
        <begin position="1030"/>
        <end position="1104"/>
    </location>
</feature>
<dbReference type="EMBL" id="MIGC01004380">
    <property type="protein sequence ID" value="PHJ18137.1"/>
    <property type="molecule type" value="Genomic_DNA"/>
</dbReference>
<feature type="compositionally biased region" description="Basic and acidic residues" evidence="1">
    <location>
        <begin position="696"/>
        <end position="708"/>
    </location>
</feature>
<feature type="compositionally biased region" description="Low complexity" evidence="1">
    <location>
        <begin position="2317"/>
        <end position="2328"/>
    </location>
</feature>
<feature type="region of interest" description="Disordered" evidence="1">
    <location>
        <begin position="2309"/>
        <end position="2328"/>
    </location>
</feature>
<feature type="region of interest" description="Disordered" evidence="1">
    <location>
        <begin position="586"/>
        <end position="616"/>
    </location>
</feature>
<feature type="region of interest" description="Disordered" evidence="1">
    <location>
        <begin position="729"/>
        <end position="1017"/>
    </location>
</feature>
<name>A0A2C6KKQ5_9APIC</name>
<feature type="region of interest" description="Disordered" evidence="1">
    <location>
        <begin position="355"/>
        <end position="420"/>
    </location>
</feature>
<feature type="compositionally biased region" description="Polar residues" evidence="1">
    <location>
        <begin position="2076"/>
        <end position="2093"/>
    </location>
</feature>
<feature type="compositionally biased region" description="Basic and acidic residues" evidence="1">
    <location>
        <begin position="1178"/>
        <end position="1187"/>
    </location>
</feature>
<dbReference type="OrthoDB" id="384692at2759"/>
<reference evidence="2 3" key="1">
    <citation type="journal article" date="2017" name="Int. J. Parasitol.">
        <title>The genome of the protozoan parasite Cystoisospora suis and a reverse vaccinology approach to identify vaccine candidates.</title>
        <authorList>
            <person name="Palmieri N."/>
            <person name="Shrestha A."/>
            <person name="Ruttkowski B."/>
            <person name="Beck T."/>
            <person name="Vogl C."/>
            <person name="Tomley F."/>
            <person name="Blake D.P."/>
            <person name="Joachim A."/>
        </authorList>
    </citation>
    <scope>NUCLEOTIDE SEQUENCE [LARGE SCALE GENOMIC DNA]</scope>
    <source>
        <strain evidence="2 3">Wien I</strain>
    </source>
</reference>
<feature type="compositionally biased region" description="Basic and acidic residues" evidence="1">
    <location>
        <begin position="2225"/>
        <end position="2240"/>
    </location>
</feature>
<feature type="compositionally biased region" description="Polar residues" evidence="1">
    <location>
        <begin position="358"/>
        <end position="373"/>
    </location>
</feature>
<feature type="region of interest" description="Disordered" evidence="1">
    <location>
        <begin position="2105"/>
        <end position="2158"/>
    </location>
</feature>
<sequence length="2328" mass="242755">MSTRQIHAFAQLIDQLPLGVEESELIDGAVAENSARLLSGSFVRPFAYASSSSHLNSTTGVDGSPNGPFSLFACSASLETNHPADGGSCLHGGGVEDPHHSLSWRGQGDGVDNGQPNPYRASSDTAGHHLSSSLLLDEVGDAKRNSEAVGWSAGRGEEKNVHLVNRFDMAECHEIRTLPRCSSESFKTTGVLHGRHVNNGDMSSSSSSSSFLGLAACAKKNESPEDYHCRSFHGRGENGGGADGCSSFLLGVQRTDETAASTPTTSVRTPISGRCGEQGSFMCMMGASPSPQCLETLHSQNGERVIPCDGSGGEREVGHGRGTGNTGGACFSSAHYGNHLTINIGVSTPCSSTYSSSLQQHCPSNGDSVSASPGASEHPQYHSQSVQVKTEGRRGGPEGPVMEEMSRTSGSLLVKNSEPREWGSGCMRSHINNDYTIRSMERGVEGGVIANSPDRICTPNNKRAANGEQRSMYCDDGTPTTNAAASSLSTPSPGYSDHGQSNEEKQPISSSYCSHDGIHINQTIVMSSSSSCPAAFHTSSPSHPERSPRPGCPPQACMASNQTMPRLAAKQADCCCHCPSVSSSPYPLESPDDTNGKTTKQALASSHGNRHHHTATESYSTFKDLTISAVGAGSTTVVTSTSHGHNIVAPNQYGTGPSSCSGLTDFGDGGGGRRDSSGREGGYTSFPCSPSSPYDVKMENHSTDPRHALSNELTHDCTDVVIAPAAFSSSVPENSHQQCSENQLQSMTPFSSSPLSSSHPPLSLESLSEGSAHFASPVGTKSSNGAPSSHTSSYANQHHPVSASPSASNPLLRNCEQQGMSYPSSSVPPAPHGFSRSYNETTTGTNEVCVPPPLVDGSSRSGGLGIYPPTGEQESGAPPPPAPYQYGDDNLCPVYHSHHSSSPPPPCTQQSSLHSSPMNDGPPSSSPGFYGDDSRGTAGQCPHGGHPLQGDVGESLSSQCLPCSPSSLQQKPSGPSTTLPPSQNNGLAGGNHPLHFHECGAGSQQGNDPSSVSCSPSSALVHRRVAVAETGGTGVGGGSNPSPSSLPLKEKTTTFSNGPNAPPRKRSSCSKKKGTATARSATLKKSGGVGGPGERETQLASTRSGDFKCDAELYPNSSDSSDHKSLHQVPDVVLRGMGGCSSNPCNASASVVSLEGAGEDLTGAEMYKGSPSINQRRVKTEGNRNEDTSTGNSSATLPRWSSDMVGGHSQRGEQNNLSANRSKSSWSSVFGPVNEPSPSPLVYPDNSNEGMGLSETDKEKNGSGTCQIPSFKVDHVYAQGAGQLVVDLVRNATGERHSICIERESLLDCLAVARIAPLSHGMFKSSELDPSRAKGGQQTKQGRAADGLPSMALLRKHATDREDDLWRGGRNGRGGERHSGSRSSDDDHSLLRNSDAPGVGVEYCDGEERGERRRIRGRGSSDMSVISTSACTKDSCSGSSAHSEGMSSDSCMDGMTGEVGDSSTSGTSSTKTCDEAAGKKKAGLHGDDFRSTAGACFMTCETPRYSDGADFVNNKEEGITTEKHGSSHHDGRGRKGKDEKERLEELVRTMQMELSRLTAEVHELSSQQDGEARRGGDGGTSKGFHALKTRYLSRLQELRPYLGSSYNDVLRAVIDCRTAAQLRQWKSAFEHAGPSFCSPSEEAGRILEVFRNGSGLLNDHHLYRLSPYEPHDSASHSQTGGGGTKSGSLVMSESQCSAASSYNISRLLSDAGGGGDDSDLLVGFSDHSSPSSRLANPGLTACGGTTSNRYQHRFSSPPPYAVVRAPSLHCESHLMAFRTAGIDNEDLTASALSVSEGLLSGTATSRANAGGRRQIRRSGGVMGALGYHQIALDDRRGRSPAGTGVSSKPSTSLVGTGGGGAVMGGRSGAKAVVGGGGQQQHRLLYRNPLLLQARSCSLGEPTVGEGEEEQEIPHHHHSAYGRLRFSSQRLPTMSSLDGFPSSPCRLESLQKNLSPRSPSILDDPAASLVNAASISSGHIHPSFLGLDCTTGGSAVPAGAPSAGLSDCLAVIVGSSDRGTGGGGGGYFWGSSGSGGDSRSIPDVTGRGEEQFENSSSVESSSSYCERKHNSARCSDKISNNSGAAVTSEGNSPCTKQVCSPLSSVGVARSGNDVGEEENKVETPGRAGGGSSRVNSGEGSSLSPRNTKLRDGSDWGQQLQGHCTNSLESTTSSLPAIVLTSEACERSENGTPVGGVEEDASVESTTAETLSESKEEKDALPSMHSKWGDGRLHPVLGDEKSSMPLVKEAGTTCSPPSESYTATTGSFLNGCQSYSFSTSPSSPEGEKGEMRNSVFRPHAEKGRRIVSMIKSERDHFDGASAGSTAASDS</sequence>
<dbReference type="GeneID" id="94431390"/>
<feature type="region of interest" description="Disordered" evidence="1">
    <location>
        <begin position="2023"/>
        <end position="2093"/>
    </location>
</feature>
<dbReference type="Proteomes" id="UP000221165">
    <property type="component" value="Unassembled WGS sequence"/>
</dbReference>